<dbReference type="PANTHER" id="PTHR42949:SF3">
    <property type="entry name" value="ANAEROBIC GLYCEROL-3-PHOSPHATE DEHYDROGENASE SUBUNIT B"/>
    <property type="match status" value="1"/>
</dbReference>
<keyword evidence="1" id="KW-0560">Oxidoreductase</keyword>
<evidence type="ECO:0000259" key="2">
    <source>
        <dbReference type="Pfam" id="PF07992"/>
    </source>
</evidence>
<keyword evidence="4" id="KW-1185">Reference proteome</keyword>
<reference evidence="3 4" key="1">
    <citation type="submission" date="2024-06" db="EMBL/GenBank/DDBJ databases">
        <title>The Natural Products Discovery Center: Release of the First 8490 Sequenced Strains for Exploring Actinobacteria Biosynthetic Diversity.</title>
        <authorList>
            <person name="Kalkreuter E."/>
            <person name="Kautsar S.A."/>
            <person name="Yang D."/>
            <person name="Bader C.D."/>
            <person name="Teijaro C.N."/>
            <person name="Fluegel L."/>
            <person name="Davis C.M."/>
            <person name="Simpson J.R."/>
            <person name="Lauterbach L."/>
            <person name="Steele A.D."/>
            <person name="Gui C."/>
            <person name="Meng S."/>
            <person name="Li G."/>
            <person name="Viehrig K."/>
            <person name="Ye F."/>
            <person name="Su P."/>
            <person name="Kiefer A.F."/>
            <person name="Nichols A."/>
            <person name="Cepeda A.J."/>
            <person name="Yan W."/>
            <person name="Fan B."/>
            <person name="Jiang Y."/>
            <person name="Adhikari A."/>
            <person name="Zheng C.-J."/>
            <person name="Schuster L."/>
            <person name="Cowan T.M."/>
            <person name="Smanski M.J."/>
            <person name="Chevrette M.G."/>
            <person name="De Carvalho L.P.S."/>
            <person name="Shen B."/>
        </authorList>
    </citation>
    <scope>NUCLEOTIDE SEQUENCE [LARGE SCALE GENOMIC DNA]</scope>
    <source>
        <strain evidence="3 4">NPDC001694</strain>
    </source>
</reference>
<organism evidence="3 4">
    <name type="scientific">Streptomyces sp. 900105755</name>
    <dbReference type="NCBI Taxonomy" id="3154389"/>
    <lineage>
        <taxon>Bacteria</taxon>
        <taxon>Bacillati</taxon>
        <taxon>Actinomycetota</taxon>
        <taxon>Actinomycetes</taxon>
        <taxon>Kitasatosporales</taxon>
        <taxon>Streptomycetaceae</taxon>
        <taxon>Streptomyces</taxon>
    </lineage>
</organism>
<dbReference type="InterPro" id="IPR036188">
    <property type="entry name" value="FAD/NAD-bd_sf"/>
</dbReference>
<feature type="domain" description="FAD/NAD(P)-binding" evidence="2">
    <location>
        <begin position="8"/>
        <end position="328"/>
    </location>
</feature>
<dbReference type="Pfam" id="PF07992">
    <property type="entry name" value="Pyr_redox_2"/>
    <property type="match status" value="1"/>
</dbReference>
<protein>
    <submittedName>
        <fullName evidence="3">FAD-dependent oxidoreductase</fullName>
    </submittedName>
</protein>
<dbReference type="Gene3D" id="3.50.50.60">
    <property type="entry name" value="FAD/NAD(P)-binding domain"/>
    <property type="match status" value="3"/>
</dbReference>
<dbReference type="EMBL" id="JBEOZM010000002">
    <property type="protein sequence ID" value="MER6266929.1"/>
    <property type="molecule type" value="Genomic_DNA"/>
</dbReference>
<accession>A0ABV1TBA2</accession>
<proteinExistence type="predicted"/>
<evidence type="ECO:0000313" key="3">
    <source>
        <dbReference type="EMBL" id="MER6266929.1"/>
    </source>
</evidence>
<dbReference type="PRINTS" id="PR00411">
    <property type="entry name" value="PNDRDTASEI"/>
</dbReference>
<dbReference type="InterPro" id="IPR023753">
    <property type="entry name" value="FAD/NAD-binding_dom"/>
</dbReference>
<dbReference type="PANTHER" id="PTHR42949">
    <property type="entry name" value="ANAEROBIC GLYCEROL-3-PHOSPHATE DEHYDROGENASE SUBUNIT B"/>
    <property type="match status" value="1"/>
</dbReference>
<dbReference type="SUPFAM" id="SSF51905">
    <property type="entry name" value="FAD/NAD(P)-binding domain"/>
    <property type="match status" value="1"/>
</dbReference>
<evidence type="ECO:0000256" key="1">
    <source>
        <dbReference type="ARBA" id="ARBA00023002"/>
    </source>
</evidence>
<gene>
    <name evidence="3" type="ORF">ABT211_06450</name>
</gene>
<name>A0ABV1TBA2_9ACTN</name>
<dbReference type="InterPro" id="IPR051691">
    <property type="entry name" value="Metab_Enz_Cyan_OpOx_G3PDH"/>
</dbReference>
<dbReference type="PRINTS" id="PR00368">
    <property type="entry name" value="FADPNR"/>
</dbReference>
<evidence type="ECO:0000313" key="4">
    <source>
        <dbReference type="Proteomes" id="UP001490365"/>
    </source>
</evidence>
<dbReference type="RefSeq" id="WP_351955587.1">
    <property type="nucleotide sequence ID" value="NZ_JBEOZM010000002.1"/>
</dbReference>
<comment type="caution">
    <text evidence="3">The sequence shown here is derived from an EMBL/GenBank/DDBJ whole genome shotgun (WGS) entry which is preliminary data.</text>
</comment>
<sequence>MRAERHVDVLVVGAGPAGLAAAARLAAAGAGRVEVLEREQEAGGVPRYCAHGGFGTWTRPLTGPAYAGLLVEAAARAGAVVRTGVTVLDWAGPPAPRRALGVPPAEGWGRNCATSHDGAALGTRRSAEPIGLATVGERGPETVTAQAVVLATGAYERPRAARLIPGTRPAGVYTGGELQQAVHRYRQTIGERAVVVGAEDASYAAAGTVRAAGAEVVAMVTERPRAGSVRALDARLRSRVPLLTGTAVTEILGHGRLSGVRIRHRDGRTGVLACDTVVFTGDFAAEDELARRGRIALSGGPAPYTGRPGVFAVGGLRRPGLDVRAAARQGAEAAGAVLEWLVSRP</sequence>
<dbReference type="Proteomes" id="UP001490365">
    <property type="component" value="Unassembled WGS sequence"/>
</dbReference>